<keyword evidence="1" id="KW-0175">Coiled coil</keyword>
<sequence>MAGDEQASAERAERASRLKARGRWLAAWGAIVGAIFSAVTTMAVLAPGDDSLGFSAPPPPGEEPAMSPELRAMIVLAWVFFVAVLRALVSTRQAGRARSTCALAAFGVACLPLAAGFLWHSPVVDSMEAWGLLVSSGFIFAGLFWQDELTLRAERLEDQVAEEAERKRSQREADLRWYEQELSRMEGKLEELTSREAERRGMWCFWRR</sequence>
<evidence type="ECO:0000313" key="4">
    <source>
        <dbReference type="Proteomes" id="UP000572670"/>
    </source>
</evidence>
<gene>
    <name evidence="3" type="ORF">HDA34_002382</name>
</gene>
<keyword evidence="2" id="KW-1133">Transmembrane helix</keyword>
<protein>
    <submittedName>
        <fullName evidence="3">Uncharacterized protein</fullName>
    </submittedName>
</protein>
<dbReference type="Proteomes" id="UP000572670">
    <property type="component" value="Unassembled WGS sequence"/>
</dbReference>
<keyword evidence="4" id="KW-1185">Reference proteome</keyword>
<feature type="transmembrane region" description="Helical" evidence="2">
    <location>
        <begin position="70"/>
        <end position="89"/>
    </location>
</feature>
<feature type="coiled-coil region" evidence="1">
    <location>
        <begin position="146"/>
        <end position="195"/>
    </location>
</feature>
<evidence type="ECO:0000256" key="2">
    <source>
        <dbReference type="SAM" id="Phobius"/>
    </source>
</evidence>
<organism evidence="3 4">
    <name type="scientific">Micrococcus yunnanensis</name>
    <dbReference type="NCBI Taxonomy" id="566027"/>
    <lineage>
        <taxon>Bacteria</taxon>
        <taxon>Bacillati</taxon>
        <taxon>Actinomycetota</taxon>
        <taxon>Actinomycetes</taxon>
        <taxon>Micrococcales</taxon>
        <taxon>Micrococcaceae</taxon>
        <taxon>Micrococcus</taxon>
    </lineage>
</organism>
<feature type="transmembrane region" description="Helical" evidence="2">
    <location>
        <begin position="127"/>
        <end position="145"/>
    </location>
</feature>
<keyword evidence="2" id="KW-0812">Transmembrane</keyword>
<accession>A0ABR6D489</accession>
<dbReference type="RefSeq" id="WP_134377339.1">
    <property type="nucleotide sequence ID" value="NZ_BAAAYW010000023.1"/>
</dbReference>
<evidence type="ECO:0000256" key="1">
    <source>
        <dbReference type="SAM" id="Coils"/>
    </source>
</evidence>
<reference evidence="3 4" key="1">
    <citation type="submission" date="2020-08" db="EMBL/GenBank/DDBJ databases">
        <title>Sequencing the genomes of 1000 actinobacteria strains.</title>
        <authorList>
            <person name="Klenk H.-P."/>
        </authorList>
    </citation>
    <scope>NUCLEOTIDE SEQUENCE [LARGE SCALE GENOMIC DNA]</scope>
    <source>
        <strain evidence="3 4">DSM 21948</strain>
    </source>
</reference>
<feature type="transmembrane region" description="Helical" evidence="2">
    <location>
        <begin position="101"/>
        <end position="121"/>
    </location>
</feature>
<dbReference type="GeneID" id="93364660"/>
<keyword evidence="2" id="KW-0472">Membrane</keyword>
<dbReference type="EMBL" id="JACJIK010000002">
    <property type="protein sequence ID" value="MBA9060618.1"/>
    <property type="molecule type" value="Genomic_DNA"/>
</dbReference>
<name>A0ABR6D489_9MICC</name>
<feature type="transmembrane region" description="Helical" evidence="2">
    <location>
        <begin position="24"/>
        <end position="46"/>
    </location>
</feature>
<comment type="caution">
    <text evidence="3">The sequence shown here is derived from an EMBL/GenBank/DDBJ whole genome shotgun (WGS) entry which is preliminary data.</text>
</comment>
<proteinExistence type="predicted"/>
<evidence type="ECO:0000313" key="3">
    <source>
        <dbReference type="EMBL" id="MBA9060618.1"/>
    </source>
</evidence>